<gene>
    <name evidence="1" type="ORF">CGI_10024004</name>
</gene>
<dbReference type="InParanoid" id="K1QGV7"/>
<organism evidence="1">
    <name type="scientific">Magallana gigas</name>
    <name type="common">Pacific oyster</name>
    <name type="synonym">Crassostrea gigas</name>
    <dbReference type="NCBI Taxonomy" id="29159"/>
    <lineage>
        <taxon>Eukaryota</taxon>
        <taxon>Metazoa</taxon>
        <taxon>Spiralia</taxon>
        <taxon>Lophotrochozoa</taxon>
        <taxon>Mollusca</taxon>
        <taxon>Bivalvia</taxon>
        <taxon>Autobranchia</taxon>
        <taxon>Pteriomorphia</taxon>
        <taxon>Ostreida</taxon>
        <taxon>Ostreoidea</taxon>
        <taxon>Ostreidae</taxon>
        <taxon>Magallana</taxon>
    </lineage>
</organism>
<name>K1QGV7_MAGGI</name>
<accession>K1QGV7</accession>
<sequence length="157" mass="17305">MEEKGIGDNEDTQPNKDQSGTVGYFQIYLCLETHRKSMRRIKGTEGTGNSGGGTNGGGGSKNWGMDHYTHCDKLSLASELRVVIYLKESDSAAITQSVIITKTEFVFPRPAGMMVWRYSGRETIGYKAELLEVTGLQFSAVLLIRNKIKSFGMLPDS</sequence>
<dbReference type="EMBL" id="JH815886">
    <property type="protein sequence ID" value="EKC33103.1"/>
    <property type="molecule type" value="Genomic_DNA"/>
</dbReference>
<dbReference type="AlphaFoldDB" id="K1QGV7"/>
<dbReference type="HOGENOM" id="CLU_1679653_0_0_1"/>
<evidence type="ECO:0000313" key="1">
    <source>
        <dbReference type="EMBL" id="EKC33103.1"/>
    </source>
</evidence>
<reference evidence="1" key="1">
    <citation type="journal article" date="2012" name="Nature">
        <title>The oyster genome reveals stress adaptation and complexity of shell formation.</title>
        <authorList>
            <person name="Zhang G."/>
            <person name="Fang X."/>
            <person name="Guo X."/>
            <person name="Li L."/>
            <person name="Luo R."/>
            <person name="Xu F."/>
            <person name="Yang P."/>
            <person name="Zhang L."/>
            <person name="Wang X."/>
            <person name="Qi H."/>
            <person name="Xiong Z."/>
            <person name="Que H."/>
            <person name="Xie Y."/>
            <person name="Holland P.W."/>
            <person name="Paps J."/>
            <person name="Zhu Y."/>
            <person name="Wu F."/>
            <person name="Chen Y."/>
            <person name="Wang J."/>
            <person name="Peng C."/>
            <person name="Meng J."/>
            <person name="Yang L."/>
            <person name="Liu J."/>
            <person name="Wen B."/>
            <person name="Zhang N."/>
            <person name="Huang Z."/>
            <person name="Zhu Q."/>
            <person name="Feng Y."/>
            <person name="Mount A."/>
            <person name="Hedgecock D."/>
            <person name="Xu Z."/>
            <person name="Liu Y."/>
            <person name="Domazet-Loso T."/>
            <person name="Du Y."/>
            <person name="Sun X."/>
            <person name="Zhang S."/>
            <person name="Liu B."/>
            <person name="Cheng P."/>
            <person name="Jiang X."/>
            <person name="Li J."/>
            <person name="Fan D."/>
            <person name="Wang W."/>
            <person name="Fu W."/>
            <person name="Wang T."/>
            <person name="Wang B."/>
            <person name="Zhang J."/>
            <person name="Peng Z."/>
            <person name="Li Y."/>
            <person name="Li N."/>
            <person name="Wang J."/>
            <person name="Chen M."/>
            <person name="He Y."/>
            <person name="Tan F."/>
            <person name="Song X."/>
            <person name="Zheng Q."/>
            <person name="Huang R."/>
            <person name="Yang H."/>
            <person name="Du X."/>
            <person name="Chen L."/>
            <person name="Yang M."/>
            <person name="Gaffney P.M."/>
            <person name="Wang S."/>
            <person name="Luo L."/>
            <person name="She Z."/>
            <person name="Ming Y."/>
            <person name="Huang W."/>
            <person name="Zhang S."/>
            <person name="Huang B."/>
            <person name="Zhang Y."/>
            <person name="Qu T."/>
            <person name="Ni P."/>
            <person name="Miao G."/>
            <person name="Wang J."/>
            <person name="Wang Q."/>
            <person name="Steinberg C.E."/>
            <person name="Wang H."/>
            <person name="Li N."/>
            <person name="Qian L."/>
            <person name="Zhang G."/>
            <person name="Li Y."/>
            <person name="Yang H."/>
            <person name="Liu X."/>
            <person name="Wang J."/>
            <person name="Yin Y."/>
            <person name="Wang J."/>
        </authorList>
    </citation>
    <scope>NUCLEOTIDE SEQUENCE [LARGE SCALE GENOMIC DNA]</scope>
    <source>
        <strain evidence="1">05x7-T-G4-1.051#20</strain>
    </source>
</reference>
<protein>
    <submittedName>
        <fullName evidence="1">Uncharacterized protein</fullName>
    </submittedName>
</protein>
<proteinExistence type="predicted"/>